<evidence type="ECO:0000313" key="2">
    <source>
        <dbReference type="Proteomes" id="UP000317365"/>
    </source>
</evidence>
<name>A0A515EKD6_9BURK</name>
<reference evidence="2" key="2">
    <citation type="journal article" date="2020" name="Int. J. Syst. Evol. Microbiol.">
        <title>Genomic insights into a novel species Rhodoferax aquaticus sp. nov., isolated from freshwater.</title>
        <authorList>
            <person name="Li T."/>
            <person name="Zhuo Y."/>
            <person name="Jin C.Z."/>
            <person name="Wu X."/>
            <person name="Ko S.R."/>
            <person name="Jin F.J."/>
            <person name="Ahn C.Y."/>
            <person name="Oh H.M."/>
            <person name="Lee H.G."/>
            <person name="Jin L."/>
        </authorList>
    </citation>
    <scope>NUCLEOTIDE SEQUENCE [LARGE SCALE GENOMIC DNA]</scope>
    <source>
        <strain evidence="2">Gr-4</strain>
    </source>
</reference>
<organism evidence="1 2">
    <name type="scientific">Rhodoferax aquaticus</name>
    <dbReference type="NCBI Taxonomy" id="2527691"/>
    <lineage>
        <taxon>Bacteria</taxon>
        <taxon>Pseudomonadati</taxon>
        <taxon>Pseudomonadota</taxon>
        <taxon>Betaproteobacteria</taxon>
        <taxon>Burkholderiales</taxon>
        <taxon>Comamonadaceae</taxon>
        <taxon>Rhodoferax</taxon>
    </lineage>
</organism>
<dbReference type="Proteomes" id="UP000317365">
    <property type="component" value="Chromosome"/>
</dbReference>
<dbReference type="Gene3D" id="3.90.1690.10">
    <property type="entry name" value="phage-related protein like domain"/>
    <property type="match status" value="1"/>
</dbReference>
<gene>
    <name evidence="1" type="ORF">EXZ61_02520</name>
</gene>
<accession>A0A515EKD6</accession>
<proteinExistence type="predicted"/>
<dbReference type="EMBL" id="CP036282">
    <property type="protein sequence ID" value="QDL53133.1"/>
    <property type="molecule type" value="Genomic_DNA"/>
</dbReference>
<dbReference type="KEGG" id="rhg:EXZ61_02520"/>
<evidence type="ECO:0000313" key="1">
    <source>
        <dbReference type="EMBL" id="QDL53133.1"/>
    </source>
</evidence>
<dbReference type="InterPro" id="IPR053738">
    <property type="entry name" value="Lambda_capsid_assembly"/>
</dbReference>
<keyword evidence="2" id="KW-1185">Reference proteome</keyword>
<dbReference type="AlphaFoldDB" id="A0A515EKD6"/>
<reference evidence="2" key="1">
    <citation type="submission" date="2019-02" db="EMBL/GenBank/DDBJ databases">
        <title>Complete genome sequence of Rhodoferax sp. Gr-4.</title>
        <authorList>
            <person name="Jin L."/>
        </authorList>
    </citation>
    <scope>NUCLEOTIDE SEQUENCE [LARGE SCALE GENOMIC DNA]</scope>
    <source>
        <strain evidence="2">Gr-4</strain>
    </source>
</reference>
<dbReference type="RefSeq" id="WP_142808712.1">
    <property type="nucleotide sequence ID" value="NZ_CP036282.1"/>
</dbReference>
<protein>
    <submittedName>
        <fullName evidence="1">Capsid protein</fullName>
    </submittedName>
</protein>
<sequence length="318" mass="34277">MATTAFPINPTLTAIAMVYSNPATALIADEVMPRIGTAKKFAWSNYDVAQGFTVPQTLVGRKSVPTEVDFTGSLVNDEVLDYGLDDIVPNDEVEAFNSMVKPARGGPPNPLDVSTMLTTKLIQLDREVRVAGRVFNTANFAAGNQATLSGTSQWSDFANSNPLDAILAALDVPVYRPNVAVFGQATFTKLRQHPRIVQAVFGTAQTGGVVTRDQLAQVLEIQRVVVGAGFVNTARKGQAVNNQRVWGKHAAFLYVDKEAAMAQQPCWGFTAQWGDKVAGERPEPNMGIRGSQRVRVAESVKEVVSATALGYYFQNAVA</sequence>